<dbReference type="Pfam" id="PF07228">
    <property type="entry name" value="SpoIIE"/>
    <property type="match status" value="1"/>
</dbReference>
<evidence type="ECO:0000256" key="1">
    <source>
        <dbReference type="ARBA" id="ARBA00022801"/>
    </source>
</evidence>
<dbReference type="InterPro" id="IPR052016">
    <property type="entry name" value="Bact_Sigma-Reg"/>
</dbReference>
<feature type="transmembrane region" description="Helical" evidence="2">
    <location>
        <begin position="167"/>
        <end position="187"/>
    </location>
</feature>
<protein>
    <recommendedName>
        <fullName evidence="3">PPM-type phosphatase domain-containing protein</fullName>
    </recommendedName>
</protein>
<keyword evidence="1" id="KW-0378">Hydrolase</keyword>
<feature type="transmembrane region" description="Helical" evidence="2">
    <location>
        <begin position="292"/>
        <end position="313"/>
    </location>
</feature>
<evidence type="ECO:0000313" key="5">
    <source>
        <dbReference type="Proteomes" id="UP000290649"/>
    </source>
</evidence>
<feature type="transmembrane region" description="Helical" evidence="2">
    <location>
        <begin position="105"/>
        <end position="122"/>
    </location>
</feature>
<feature type="transmembrane region" description="Helical" evidence="2">
    <location>
        <begin position="228"/>
        <end position="246"/>
    </location>
</feature>
<comment type="caution">
    <text evidence="4">The sequence shown here is derived from an EMBL/GenBank/DDBJ whole genome shotgun (WGS) entry which is preliminary data.</text>
</comment>
<reference evidence="4 5" key="1">
    <citation type="journal article" date="2019" name="Int. J. Syst. Evol. Microbiol.">
        <title>Anaerobacillus alkaliphilus sp. nov., a novel alkaliphilic and moderately halophilic bacterium.</title>
        <authorList>
            <person name="Borsodi A.K."/>
            <person name="Aszalos J.M."/>
            <person name="Bihari P."/>
            <person name="Nagy I."/>
            <person name="Schumann P."/>
            <person name="Sproer C."/>
            <person name="Kovacs A.L."/>
            <person name="Boka K."/>
            <person name="Dobosy P."/>
            <person name="Ovari M."/>
            <person name="Szili-Kovacs T."/>
            <person name="Toth E."/>
        </authorList>
    </citation>
    <scope>NUCLEOTIDE SEQUENCE [LARGE SCALE GENOMIC DNA]</scope>
    <source>
        <strain evidence="4 5">B16-10</strain>
    </source>
</reference>
<dbReference type="PANTHER" id="PTHR43156:SF14">
    <property type="entry name" value="PHOSPHOSERINE PHOSPHATASE RSBP"/>
    <property type="match status" value="1"/>
</dbReference>
<dbReference type="RefSeq" id="WP_129078520.1">
    <property type="nucleotide sequence ID" value="NZ_QOUX01000039.1"/>
</dbReference>
<dbReference type="GO" id="GO:0016791">
    <property type="term" value="F:phosphatase activity"/>
    <property type="evidence" value="ECO:0007669"/>
    <property type="project" value="TreeGrafter"/>
</dbReference>
<dbReference type="SUPFAM" id="SSF81606">
    <property type="entry name" value="PP2C-like"/>
    <property type="match status" value="1"/>
</dbReference>
<sequence length="557" mass="64150">MKITVQRRLAIGFLIFYITFYYVWIIGFQAHATWLVTGGNLLHLVAPFIASLLLFIPVTRVKDENRLYWLFLFLGCISYFIGQVVWNYYELVLNIQTPFPSIPDLFYLLQAVLFFTAIMYKLKLEFNKFESLQYQMGVLTILLIVMFFSLEYLFIPFFKTTYSLVELVFLLAYPVSDIGILFALLVLNYYTVFKSHVRILILGTSILVFTHIAYSFMLVTDSYQTGSLIDPLFSLGIFLVGMSGLYSESSLKNKIESQNRHYYTRMVFPLLITIVLLLWFVLHKTINNQIDLIDIGVLIGTILMVIRIVIFRLENDDLLSRKLEELHLAKSVQKGLLPSDISNESIGTTSYFKPSEELSGDLYYWEKINEKKYGILIIDVMGHGLSSSIISLSIKSLLHGLVTKVSQPSSVMTELSNHMDRMFGQADNPYYFTAIYILVDNEEKKISYVNAGHPSVLWNEKGKGVMQLESTCPPIGLFENSPIVESEFRYEKSGRFVLYTDGFLETVWSTQTKVSCLEKFLLEHEAKDIHEFKDKLLSKCTQKTEDDKCLVIVDIKK</sequence>
<keyword evidence="2" id="KW-0472">Membrane</keyword>
<evidence type="ECO:0000256" key="2">
    <source>
        <dbReference type="SAM" id="Phobius"/>
    </source>
</evidence>
<feature type="transmembrane region" description="Helical" evidence="2">
    <location>
        <begin position="199"/>
        <end position="216"/>
    </location>
</feature>
<dbReference type="SMART" id="SM00331">
    <property type="entry name" value="PP2C_SIG"/>
    <property type="match status" value="1"/>
</dbReference>
<evidence type="ECO:0000259" key="3">
    <source>
        <dbReference type="SMART" id="SM00331"/>
    </source>
</evidence>
<dbReference type="InterPro" id="IPR001932">
    <property type="entry name" value="PPM-type_phosphatase-like_dom"/>
</dbReference>
<dbReference type="PANTHER" id="PTHR43156">
    <property type="entry name" value="STAGE II SPORULATION PROTEIN E-RELATED"/>
    <property type="match status" value="1"/>
</dbReference>
<feature type="transmembrane region" description="Helical" evidence="2">
    <location>
        <begin position="67"/>
        <end position="85"/>
    </location>
</feature>
<feature type="transmembrane region" description="Helical" evidence="2">
    <location>
        <begin position="267"/>
        <end position="286"/>
    </location>
</feature>
<dbReference type="Proteomes" id="UP000290649">
    <property type="component" value="Unassembled WGS sequence"/>
</dbReference>
<dbReference type="InterPro" id="IPR036457">
    <property type="entry name" value="PPM-type-like_dom_sf"/>
</dbReference>
<organism evidence="4 5">
    <name type="scientific">Anaerobacillus alkaliphilus</name>
    <dbReference type="NCBI Taxonomy" id="1548597"/>
    <lineage>
        <taxon>Bacteria</taxon>
        <taxon>Bacillati</taxon>
        <taxon>Bacillota</taxon>
        <taxon>Bacilli</taxon>
        <taxon>Bacillales</taxon>
        <taxon>Bacillaceae</taxon>
        <taxon>Anaerobacillus</taxon>
    </lineage>
</organism>
<keyword evidence="5" id="KW-1185">Reference proteome</keyword>
<name>A0A4V1LGC7_9BACI</name>
<gene>
    <name evidence="4" type="ORF">DS745_12270</name>
</gene>
<feature type="transmembrane region" description="Helical" evidence="2">
    <location>
        <begin position="9"/>
        <end position="28"/>
    </location>
</feature>
<accession>A0A4V1LGC7</accession>
<dbReference type="AlphaFoldDB" id="A0A4V1LGC7"/>
<feature type="domain" description="PPM-type phosphatase" evidence="3">
    <location>
        <begin position="343"/>
        <end position="555"/>
    </location>
</feature>
<proteinExistence type="predicted"/>
<feature type="transmembrane region" description="Helical" evidence="2">
    <location>
        <begin position="134"/>
        <end position="155"/>
    </location>
</feature>
<evidence type="ECO:0000313" key="4">
    <source>
        <dbReference type="EMBL" id="RXJ00302.1"/>
    </source>
</evidence>
<feature type="transmembrane region" description="Helical" evidence="2">
    <location>
        <begin position="34"/>
        <end position="55"/>
    </location>
</feature>
<dbReference type="OrthoDB" id="9763484at2"/>
<dbReference type="EMBL" id="QOUX01000039">
    <property type="protein sequence ID" value="RXJ00302.1"/>
    <property type="molecule type" value="Genomic_DNA"/>
</dbReference>
<keyword evidence="2" id="KW-0812">Transmembrane</keyword>
<keyword evidence="2" id="KW-1133">Transmembrane helix</keyword>
<dbReference type="Gene3D" id="3.60.40.10">
    <property type="entry name" value="PPM-type phosphatase domain"/>
    <property type="match status" value="1"/>
</dbReference>